<proteinExistence type="predicted"/>
<sequence length="96" mass="10961">MPSTSKTNPPDLPPLTTQILSDPLLSEIIPSSPDDPRRRERAMSSTSEWKPSDRRQSFSAQEYLHEFHEKLAKDHDQHTSPVQSQNTAFGFTERRG</sequence>
<dbReference type="AlphaFoldDB" id="A0AAN7BNM6"/>
<evidence type="ECO:0000256" key="1">
    <source>
        <dbReference type="SAM" id="MobiDB-lite"/>
    </source>
</evidence>
<feature type="compositionally biased region" description="Polar residues" evidence="1">
    <location>
        <begin position="79"/>
        <end position="89"/>
    </location>
</feature>
<reference evidence="2" key="1">
    <citation type="journal article" date="2023" name="Mol. Phylogenet. Evol.">
        <title>Genome-scale phylogeny and comparative genomics of the fungal order Sordariales.</title>
        <authorList>
            <person name="Hensen N."/>
            <person name="Bonometti L."/>
            <person name="Westerberg I."/>
            <person name="Brannstrom I.O."/>
            <person name="Guillou S."/>
            <person name="Cros-Aarteil S."/>
            <person name="Calhoun S."/>
            <person name="Haridas S."/>
            <person name="Kuo A."/>
            <person name="Mondo S."/>
            <person name="Pangilinan J."/>
            <person name="Riley R."/>
            <person name="LaButti K."/>
            <person name="Andreopoulos B."/>
            <person name="Lipzen A."/>
            <person name="Chen C."/>
            <person name="Yan M."/>
            <person name="Daum C."/>
            <person name="Ng V."/>
            <person name="Clum A."/>
            <person name="Steindorff A."/>
            <person name="Ohm R.A."/>
            <person name="Martin F."/>
            <person name="Silar P."/>
            <person name="Natvig D.O."/>
            <person name="Lalanne C."/>
            <person name="Gautier V."/>
            <person name="Ament-Velasquez S.L."/>
            <person name="Kruys A."/>
            <person name="Hutchinson M.I."/>
            <person name="Powell A.J."/>
            <person name="Barry K."/>
            <person name="Miller A.N."/>
            <person name="Grigoriev I.V."/>
            <person name="Debuchy R."/>
            <person name="Gladieux P."/>
            <person name="Hiltunen Thoren M."/>
            <person name="Johannesson H."/>
        </authorList>
    </citation>
    <scope>NUCLEOTIDE SEQUENCE</scope>
    <source>
        <strain evidence="2">CBS 990.96</strain>
    </source>
</reference>
<reference evidence="2" key="2">
    <citation type="submission" date="2023-05" db="EMBL/GenBank/DDBJ databases">
        <authorList>
            <consortium name="Lawrence Berkeley National Laboratory"/>
            <person name="Steindorff A."/>
            <person name="Hensen N."/>
            <person name="Bonometti L."/>
            <person name="Westerberg I."/>
            <person name="Brannstrom I.O."/>
            <person name="Guillou S."/>
            <person name="Cros-Aarteil S."/>
            <person name="Calhoun S."/>
            <person name="Haridas S."/>
            <person name="Kuo A."/>
            <person name="Mondo S."/>
            <person name="Pangilinan J."/>
            <person name="Riley R."/>
            <person name="Labutti K."/>
            <person name="Andreopoulos B."/>
            <person name="Lipzen A."/>
            <person name="Chen C."/>
            <person name="Yanf M."/>
            <person name="Daum C."/>
            <person name="Ng V."/>
            <person name="Clum A."/>
            <person name="Ohm R."/>
            <person name="Martin F."/>
            <person name="Silar P."/>
            <person name="Natvig D."/>
            <person name="Lalanne C."/>
            <person name="Gautier V."/>
            <person name="Ament-Velasquez S.L."/>
            <person name="Kruys A."/>
            <person name="Hutchinson M.I."/>
            <person name="Powell A.J."/>
            <person name="Barry K."/>
            <person name="Miller A.N."/>
            <person name="Grigoriev I.V."/>
            <person name="Debuchy R."/>
            <person name="Gladieux P."/>
            <person name="Thoren M.H."/>
            <person name="Johannesson H."/>
        </authorList>
    </citation>
    <scope>NUCLEOTIDE SEQUENCE</scope>
    <source>
        <strain evidence="2">CBS 990.96</strain>
    </source>
</reference>
<accession>A0AAN7BNM6</accession>
<organism evidence="2 3">
    <name type="scientific">Podospora fimiseda</name>
    <dbReference type="NCBI Taxonomy" id="252190"/>
    <lineage>
        <taxon>Eukaryota</taxon>
        <taxon>Fungi</taxon>
        <taxon>Dikarya</taxon>
        <taxon>Ascomycota</taxon>
        <taxon>Pezizomycotina</taxon>
        <taxon>Sordariomycetes</taxon>
        <taxon>Sordariomycetidae</taxon>
        <taxon>Sordariales</taxon>
        <taxon>Podosporaceae</taxon>
        <taxon>Podospora</taxon>
    </lineage>
</organism>
<name>A0AAN7BNM6_9PEZI</name>
<feature type="region of interest" description="Disordered" evidence="1">
    <location>
        <begin position="1"/>
        <end position="57"/>
    </location>
</feature>
<protein>
    <submittedName>
        <fullName evidence="2">Uncharacterized protein</fullName>
    </submittedName>
</protein>
<keyword evidence="3" id="KW-1185">Reference proteome</keyword>
<comment type="caution">
    <text evidence="2">The sequence shown here is derived from an EMBL/GenBank/DDBJ whole genome shotgun (WGS) entry which is preliminary data.</text>
</comment>
<evidence type="ECO:0000313" key="3">
    <source>
        <dbReference type="Proteomes" id="UP001301958"/>
    </source>
</evidence>
<dbReference type="EMBL" id="MU865345">
    <property type="protein sequence ID" value="KAK4226612.1"/>
    <property type="molecule type" value="Genomic_DNA"/>
</dbReference>
<dbReference type="Proteomes" id="UP001301958">
    <property type="component" value="Unassembled WGS sequence"/>
</dbReference>
<evidence type="ECO:0000313" key="2">
    <source>
        <dbReference type="EMBL" id="KAK4226612.1"/>
    </source>
</evidence>
<gene>
    <name evidence="2" type="ORF">QBC38DRAFT_456151</name>
</gene>
<feature type="region of interest" description="Disordered" evidence="1">
    <location>
        <begin position="72"/>
        <end position="96"/>
    </location>
</feature>